<dbReference type="RefSeq" id="WP_377802130.1">
    <property type="nucleotide sequence ID" value="NZ_JBHLZA010000029.1"/>
</dbReference>
<dbReference type="AlphaFoldDB" id="A0A7X0HTC0"/>
<evidence type="ECO:0000313" key="1">
    <source>
        <dbReference type="EMBL" id="MBB6446460.1"/>
    </source>
</evidence>
<dbReference type="Proteomes" id="UP000531594">
    <property type="component" value="Unassembled WGS sequence"/>
</dbReference>
<protein>
    <submittedName>
        <fullName evidence="1">Uncharacterized protein</fullName>
    </submittedName>
</protein>
<reference evidence="1 2" key="1">
    <citation type="submission" date="2020-08" db="EMBL/GenBank/DDBJ databases">
        <title>Genomic Encyclopedia of Type Strains, Phase IV (KMG-IV): sequencing the most valuable type-strain genomes for metagenomic binning, comparative biology and taxonomic classification.</title>
        <authorList>
            <person name="Goeker M."/>
        </authorList>
    </citation>
    <scope>NUCLEOTIDE SEQUENCE [LARGE SCALE GENOMIC DNA]</scope>
    <source>
        <strain evidence="1 2">DSM 5391</strain>
    </source>
</reference>
<keyword evidence="2" id="KW-1185">Reference proteome</keyword>
<organism evidence="1 2">
    <name type="scientific">Bacillus benzoevorans</name>
    <dbReference type="NCBI Taxonomy" id="1456"/>
    <lineage>
        <taxon>Bacteria</taxon>
        <taxon>Bacillati</taxon>
        <taxon>Bacillota</taxon>
        <taxon>Bacilli</taxon>
        <taxon>Bacillales</taxon>
        <taxon>Bacillaceae</taxon>
        <taxon>Bacillus</taxon>
    </lineage>
</organism>
<gene>
    <name evidence="1" type="ORF">HNR53_003119</name>
</gene>
<sequence length="58" mass="6256">MVVIGYASAIVERKQLSLTVSLNQVTPGVVVVCVMMRTQNTVIAKELAIRLNIARGVT</sequence>
<proteinExistence type="predicted"/>
<accession>A0A7X0HTC0</accession>
<name>A0A7X0HTC0_9BACI</name>
<dbReference type="EMBL" id="JACHGK010000011">
    <property type="protein sequence ID" value="MBB6446460.1"/>
    <property type="molecule type" value="Genomic_DNA"/>
</dbReference>
<evidence type="ECO:0000313" key="2">
    <source>
        <dbReference type="Proteomes" id="UP000531594"/>
    </source>
</evidence>
<comment type="caution">
    <text evidence="1">The sequence shown here is derived from an EMBL/GenBank/DDBJ whole genome shotgun (WGS) entry which is preliminary data.</text>
</comment>